<feature type="region of interest" description="Disordered" evidence="1">
    <location>
        <begin position="95"/>
        <end position="139"/>
    </location>
</feature>
<evidence type="ECO:0008006" key="4">
    <source>
        <dbReference type="Google" id="ProtNLM"/>
    </source>
</evidence>
<dbReference type="AlphaFoldDB" id="A0AAN7XPL3"/>
<keyword evidence="3" id="KW-1185">Reference proteome</keyword>
<reference evidence="2 3" key="1">
    <citation type="journal article" date="2023" name="Genes (Basel)">
        <title>Chromosome-Level Genome Assembly and Circadian Gene Repertoire of the Patagonia Blennie Eleginops maclovinus-The Closest Ancestral Proxy of Antarctic Cryonotothenioids.</title>
        <authorList>
            <person name="Cheng C.C."/>
            <person name="Rivera-Colon A.G."/>
            <person name="Minhas B.F."/>
            <person name="Wilson L."/>
            <person name="Rayamajhi N."/>
            <person name="Vargas-Chacoff L."/>
            <person name="Catchen J.M."/>
        </authorList>
    </citation>
    <scope>NUCLEOTIDE SEQUENCE [LARGE SCALE GENOMIC DNA]</scope>
    <source>
        <strain evidence="2">JMC-PN-2008</strain>
    </source>
</reference>
<evidence type="ECO:0000313" key="3">
    <source>
        <dbReference type="Proteomes" id="UP001346869"/>
    </source>
</evidence>
<proteinExistence type="predicted"/>
<organism evidence="2 3">
    <name type="scientific">Eleginops maclovinus</name>
    <name type="common">Patagonian blennie</name>
    <name type="synonym">Eleginus maclovinus</name>
    <dbReference type="NCBI Taxonomy" id="56733"/>
    <lineage>
        <taxon>Eukaryota</taxon>
        <taxon>Metazoa</taxon>
        <taxon>Chordata</taxon>
        <taxon>Craniata</taxon>
        <taxon>Vertebrata</taxon>
        <taxon>Euteleostomi</taxon>
        <taxon>Actinopterygii</taxon>
        <taxon>Neopterygii</taxon>
        <taxon>Teleostei</taxon>
        <taxon>Neoteleostei</taxon>
        <taxon>Acanthomorphata</taxon>
        <taxon>Eupercaria</taxon>
        <taxon>Perciformes</taxon>
        <taxon>Notothenioidei</taxon>
        <taxon>Eleginopidae</taxon>
        <taxon>Eleginops</taxon>
    </lineage>
</organism>
<reference evidence="2 3" key="2">
    <citation type="journal article" date="2023" name="Mol. Biol. Evol.">
        <title>Genomics of Secondarily Temperate Adaptation in the Only Non-Antarctic Icefish.</title>
        <authorList>
            <person name="Rivera-Colon A.G."/>
            <person name="Rayamajhi N."/>
            <person name="Minhas B.F."/>
            <person name="Madrigal G."/>
            <person name="Bilyk K.T."/>
            <person name="Yoon V."/>
            <person name="Hune M."/>
            <person name="Gregory S."/>
            <person name="Cheng C.H.C."/>
            <person name="Catchen J.M."/>
        </authorList>
    </citation>
    <scope>NUCLEOTIDE SEQUENCE [LARGE SCALE GENOMIC DNA]</scope>
    <source>
        <strain evidence="2">JMC-PN-2008</strain>
    </source>
</reference>
<feature type="region of interest" description="Disordered" evidence="1">
    <location>
        <begin position="201"/>
        <end position="227"/>
    </location>
</feature>
<accession>A0AAN7XPL3</accession>
<feature type="compositionally biased region" description="Polar residues" evidence="1">
    <location>
        <begin position="201"/>
        <end position="210"/>
    </location>
</feature>
<dbReference type="Proteomes" id="UP001346869">
    <property type="component" value="Unassembled WGS sequence"/>
</dbReference>
<dbReference type="EMBL" id="JAUZQC010000011">
    <property type="protein sequence ID" value="KAK5863500.1"/>
    <property type="molecule type" value="Genomic_DNA"/>
</dbReference>
<comment type="caution">
    <text evidence="2">The sequence shown here is derived from an EMBL/GenBank/DDBJ whole genome shotgun (WGS) entry which is preliminary data.</text>
</comment>
<sequence>MDSSPVLRPQIHKKICSELMRTKNENNKMPAHPKPSKLFSAHHLSNHNIENQDPGKSEFGRKAPLRPGISRIPVRAKSLHLPTASDFSQSHYKWEDNPLTGKTRKKKPCTRPVPFNFSQPKSSRLGRENQKPFTVSQSRTGTNADNIVFNSHLKTQNVIAKPNKHPAALMCNIDSSKGTGTFRGKVTDNALQTSATLFKPQSSIPNNAVHQSREASPAGPADSAEACSDNMSLLSLKDPSKTSNATQKLKLTTHKDLSKISTDQGDNFQLDHAALLSILRNEGLNATGLASTTPYSKPYNNLPQRVSIMSQQKAGSISGLMKSVHFSPDSVALQSILQNKGVKAGGPVGDTHRLSVCSSRGTPILKAQRVPVKKNRVEATEGPVALKTPQRVPHSTHQPMSAMRVPVKKNRLESTEGPVVVGCKETPLHLRPPQRPPRSTQRPMSAMKWSLSSQQSPFSITPRRQSCKSNLKPHQEEIVQKLFDDKEEKQCTHMADKYPEARAKPSQTQTTTAKTHYEVMVEASRVSTDEDEEELVRPFFHAPQRESVIFFSAGKTLLRAPRFEKQESLIRHEEHGLVLPVHEETRPVSTWQINPAQSLHKDFVAQKTSSPSPAVALLRKRLPALEELRMDEEVASYSSVHNAPGLHRARPRCGNPLAYTLHLEHSFTFVPIGFDLLSGCSSPNSSPLEDR</sequence>
<gene>
    <name evidence="2" type="ORF">PBY51_000528</name>
</gene>
<name>A0AAN7XPL3_ELEMC</name>
<evidence type="ECO:0000313" key="2">
    <source>
        <dbReference type="EMBL" id="KAK5863500.1"/>
    </source>
</evidence>
<evidence type="ECO:0000256" key="1">
    <source>
        <dbReference type="SAM" id="MobiDB-lite"/>
    </source>
</evidence>
<protein>
    <recommendedName>
        <fullName evidence="4">Tastin</fullName>
    </recommendedName>
</protein>